<gene>
    <name evidence="2" type="ORF">LW347_13620</name>
</gene>
<feature type="transmembrane region" description="Helical" evidence="1">
    <location>
        <begin position="165"/>
        <end position="183"/>
    </location>
</feature>
<reference evidence="2" key="1">
    <citation type="submission" date="2021-12" db="EMBL/GenBank/DDBJ databases">
        <title>Genome sequence of novel Pectobacterium sp. causing blackleg.</title>
        <authorList>
            <person name="Wang J."/>
        </authorList>
    </citation>
    <scope>NUCLEOTIDE SEQUENCE</scope>
    <source>
        <strain evidence="2">BY21311</strain>
    </source>
</reference>
<accession>A0AAE9NPW5</accession>
<dbReference type="EMBL" id="CP090065">
    <property type="protein sequence ID" value="UVO06947.1"/>
    <property type="molecule type" value="Genomic_DNA"/>
</dbReference>
<evidence type="ECO:0000256" key="1">
    <source>
        <dbReference type="SAM" id="Phobius"/>
    </source>
</evidence>
<keyword evidence="1" id="KW-0472">Membrane</keyword>
<keyword evidence="1" id="KW-0812">Transmembrane</keyword>
<organism evidence="2 3">
    <name type="scientific">Pectobacterium polonicum</name>
    <dbReference type="NCBI Taxonomy" id="2485124"/>
    <lineage>
        <taxon>Bacteria</taxon>
        <taxon>Pseudomonadati</taxon>
        <taxon>Pseudomonadota</taxon>
        <taxon>Gammaproteobacteria</taxon>
        <taxon>Enterobacterales</taxon>
        <taxon>Pectobacteriaceae</taxon>
        <taxon>Pectobacterium</taxon>
    </lineage>
</organism>
<feature type="transmembrane region" description="Helical" evidence="1">
    <location>
        <begin position="131"/>
        <end position="153"/>
    </location>
</feature>
<feature type="transmembrane region" description="Helical" evidence="1">
    <location>
        <begin position="12"/>
        <end position="35"/>
    </location>
</feature>
<feature type="transmembrane region" description="Helical" evidence="1">
    <location>
        <begin position="55"/>
        <end position="74"/>
    </location>
</feature>
<feature type="transmembrane region" description="Helical" evidence="1">
    <location>
        <begin position="86"/>
        <end position="107"/>
    </location>
</feature>
<dbReference type="RefSeq" id="WP_258882593.1">
    <property type="nucleotide sequence ID" value="NZ_CP090065.1"/>
</dbReference>
<protein>
    <submittedName>
        <fullName evidence="2">Uncharacterized protein</fullName>
    </submittedName>
</protein>
<dbReference type="Proteomes" id="UP001059272">
    <property type="component" value="Chromosome"/>
</dbReference>
<name>A0AAE9NPW5_9GAMM</name>
<keyword evidence="1" id="KW-1133">Transmembrane helix</keyword>
<dbReference type="AlphaFoldDB" id="A0AAE9NPW5"/>
<evidence type="ECO:0000313" key="2">
    <source>
        <dbReference type="EMBL" id="UVO06947.1"/>
    </source>
</evidence>
<dbReference type="KEGG" id="ppoo:LW347_13620"/>
<proteinExistence type="predicted"/>
<sequence length="434" mass="48622">MLLLLKFLHPYLLFCNLAAWGLAQNLEGLGLFHYINDLPMRVGNEVFYPWNIKPTHGVNGLSGVLTLMLLPISLLNIRAGFYLNKWAGWISLCLWVIPGGMSLLGYVPDLHNFGPDKFQFGANFTGSTPSAAANLIICLIAGWSVIMLFGALWKKNTFKNAYDHIWYVLGLIAALYFVVDSGLPSYKEDLSESGDRTTSIMQLYRNGEQNLEALCKEPVVVNKAPDLCSLAPAMKWASQDSLISKDILRARIDLPDWVSSVASEPTLKKQIDAFNVMACSQGQIRGNCQTVPIEMSLGMDDYKNPVAFLPPPYAQALQLLHKSMQKADERIQEIERGHNARYFVFLILAFVAGGKLANASRSMVKLDTVRPPSWLFMTVRFVVRKTILALRLFTIWVALPLIQFVKQVGRYLLAWNKARAARCKAENDSVSEQE</sequence>
<evidence type="ECO:0000313" key="3">
    <source>
        <dbReference type="Proteomes" id="UP001059272"/>
    </source>
</evidence>